<dbReference type="Pfam" id="PF13860">
    <property type="entry name" value="FlgD_ig"/>
    <property type="match status" value="1"/>
</dbReference>
<evidence type="ECO:0000313" key="3">
    <source>
        <dbReference type="EMBL" id="TMQ67329.1"/>
    </source>
</evidence>
<protein>
    <recommendedName>
        <fullName evidence="2">FlgD/Vpr Ig-like domain-containing protein</fullName>
    </recommendedName>
</protein>
<sequence>MGRYRLAGGRDQHEQRDAARTRFGWRRRRDRGLARQRRQGSETELIGGDHVVQHAAERYGQQPGPSHRFGRSGRCRRRLGGQRNLRSESELLGRQALEPSEQRRPAVHRGKPGDDDSRWGRCWHLCLAGLQERDELQRLCAESERHGFAAIITWFDLRSGMTGADIYAQRIDVTGASQWSVDGIALCAAVNAQEFPTIASDGAGGAFVVWQDLRSGTNEDIYSDRISPNGVVLSVPMEGSAPSIARPWPAPFSERVQLAFVLPAATQVELDVFDVNGRRVRSFGTNVLAAGAHLFIWDGRTDDGRQADDGIYFLRVTGQGVALSRSVVRLR</sequence>
<organism evidence="3 4">
    <name type="scientific">Eiseniibacteriota bacterium</name>
    <dbReference type="NCBI Taxonomy" id="2212470"/>
    <lineage>
        <taxon>Bacteria</taxon>
        <taxon>Candidatus Eiseniibacteriota</taxon>
    </lineage>
</organism>
<dbReference type="AlphaFoldDB" id="A0A538TUN4"/>
<evidence type="ECO:0000313" key="4">
    <source>
        <dbReference type="Proteomes" id="UP000316609"/>
    </source>
</evidence>
<proteinExistence type="predicted"/>
<name>A0A538TUN4_UNCEI</name>
<dbReference type="Gene3D" id="2.60.40.4070">
    <property type="match status" value="1"/>
</dbReference>
<feature type="compositionally biased region" description="Basic residues" evidence="1">
    <location>
        <begin position="23"/>
        <end position="38"/>
    </location>
</feature>
<feature type="region of interest" description="Disordered" evidence="1">
    <location>
        <begin position="1"/>
        <end position="80"/>
    </location>
</feature>
<reference evidence="3 4" key="1">
    <citation type="journal article" date="2019" name="Nat. Microbiol.">
        <title>Mediterranean grassland soil C-N compound turnover is dependent on rainfall and depth, and is mediated by genomically divergent microorganisms.</title>
        <authorList>
            <person name="Diamond S."/>
            <person name="Andeer P.F."/>
            <person name="Li Z."/>
            <person name="Crits-Christoph A."/>
            <person name="Burstein D."/>
            <person name="Anantharaman K."/>
            <person name="Lane K.R."/>
            <person name="Thomas B.C."/>
            <person name="Pan C."/>
            <person name="Northen T.R."/>
            <person name="Banfield J.F."/>
        </authorList>
    </citation>
    <scope>NUCLEOTIDE SEQUENCE [LARGE SCALE GENOMIC DNA]</scope>
    <source>
        <strain evidence="3">WS_8</strain>
    </source>
</reference>
<feature type="compositionally biased region" description="Basic residues" evidence="1">
    <location>
        <begin position="68"/>
        <end position="80"/>
    </location>
</feature>
<gene>
    <name evidence="3" type="ORF">E6K78_05170</name>
</gene>
<comment type="caution">
    <text evidence="3">The sequence shown here is derived from an EMBL/GenBank/DDBJ whole genome shotgun (WGS) entry which is preliminary data.</text>
</comment>
<dbReference type="Proteomes" id="UP000316609">
    <property type="component" value="Unassembled WGS sequence"/>
</dbReference>
<evidence type="ECO:0000256" key="1">
    <source>
        <dbReference type="SAM" id="MobiDB-lite"/>
    </source>
</evidence>
<dbReference type="EMBL" id="VBOY01000042">
    <property type="protein sequence ID" value="TMQ67329.1"/>
    <property type="molecule type" value="Genomic_DNA"/>
</dbReference>
<feature type="compositionally biased region" description="Basic and acidic residues" evidence="1">
    <location>
        <begin position="8"/>
        <end position="20"/>
    </location>
</feature>
<accession>A0A538TUN4</accession>
<feature type="domain" description="FlgD/Vpr Ig-like" evidence="2">
    <location>
        <begin position="263"/>
        <end position="318"/>
    </location>
</feature>
<dbReference type="InterPro" id="IPR025965">
    <property type="entry name" value="FlgD/Vpr_Ig-like"/>
</dbReference>
<evidence type="ECO:0000259" key="2">
    <source>
        <dbReference type="Pfam" id="PF13860"/>
    </source>
</evidence>